<accession>A0A1G6SB69</accession>
<dbReference type="Pfam" id="PF01464">
    <property type="entry name" value="SLT"/>
    <property type="match status" value="1"/>
</dbReference>
<dbReference type="PANTHER" id="PTHR33734">
    <property type="entry name" value="LYSM DOMAIN-CONTAINING GPI-ANCHORED PROTEIN 2"/>
    <property type="match status" value="1"/>
</dbReference>
<dbReference type="PROSITE" id="PS51782">
    <property type="entry name" value="LYSM"/>
    <property type="match status" value="2"/>
</dbReference>
<dbReference type="InterPro" id="IPR036779">
    <property type="entry name" value="LysM_dom_sf"/>
</dbReference>
<dbReference type="InterPro" id="IPR018392">
    <property type="entry name" value="LysM"/>
</dbReference>
<dbReference type="STRING" id="686796.SAMN04488104_101631"/>
<gene>
    <name evidence="4" type="ORF">SAMN04488104_101631</name>
</gene>
<dbReference type="Pfam" id="PF01476">
    <property type="entry name" value="LysM"/>
    <property type="match status" value="4"/>
</dbReference>
<feature type="compositionally biased region" description="Polar residues" evidence="1">
    <location>
        <begin position="470"/>
        <end position="486"/>
    </location>
</feature>
<evidence type="ECO:0000259" key="3">
    <source>
        <dbReference type="PROSITE" id="PS51782"/>
    </source>
</evidence>
<protein>
    <submittedName>
        <fullName evidence="4">Membrane-bound lytic murein transglycosylase D</fullName>
    </submittedName>
</protein>
<dbReference type="CDD" id="cd00118">
    <property type="entry name" value="LysM"/>
    <property type="match status" value="2"/>
</dbReference>
<reference evidence="5" key="1">
    <citation type="submission" date="2016-10" db="EMBL/GenBank/DDBJ databases">
        <authorList>
            <person name="Varghese N."/>
            <person name="Submissions S."/>
        </authorList>
    </citation>
    <scope>NUCLEOTIDE SEQUENCE [LARGE SCALE GENOMIC DNA]</scope>
    <source>
        <strain evidence="5">DSM 23095</strain>
    </source>
</reference>
<dbReference type="SMART" id="SM00257">
    <property type="entry name" value="LysM"/>
    <property type="match status" value="2"/>
</dbReference>
<dbReference type="Proteomes" id="UP000199060">
    <property type="component" value="Unassembled WGS sequence"/>
</dbReference>
<organism evidence="4 5">
    <name type="scientific">Algoriphagus faecimaris</name>
    <dbReference type="NCBI Taxonomy" id="686796"/>
    <lineage>
        <taxon>Bacteria</taxon>
        <taxon>Pseudomonadati</taxon>
        <taxon>Bacteroidota</taxon>
        <taxon>Cytophagia</taxon>
        <taxon>Cytophagales</taxon>
        <taxon>Cyclobacteriaceae</taxon>
        <taxon>Algoriphagus</taxon>
    </lineage>
</organism>
<proteinExistence type="predicted"/>
<dbReference type="InterPro" id="IPR008258">
    <property type="entry name" value="Transglycosylase_SLT_dom_1"/>
</dbReference>
<dbReference type="Gene3D" id="3.10.350.10">
    <property type="entry name" value="LysM domain"/>
    <property type="match status" value="2"/>
</dbReference>
<dbReference type="InterPro" id="IPR023346">
    <property type="entry name" value="Lysozyme-like_dom_sf"/>
</dbReference>
<dbReference type="Gene3D" id="1.10.530.10">
    <property type="match status" value="1"/>
</dbReference>
<evidence type="ECO:0000313" key="5">
    <source>
        <dbReference type="Proteomes" id="UP000199060"/>
    </source>
</evidence>
<feature type="region of interest" description="Disordered" evidence="1">
    <location>
        <begin position="450"/>
        <end position="486"/>
    </location>
</feature>
<dbReference type="AlphaFoldDB" id="A0A1G6SB69"/>
<evidence type="ECO:0000256" key="2">
    <source>
        <dbReference type="SAM" id="SignalP"/>
    </source>
</evidence>
<feature type="domain" description="LysM" evidence="3">
    <location>
        <begin position="483"/>
        <end position="527"/>
    </location>
</feature>
<feature type="chain" id="PRO_5011449190" evidence="2">
    <location>
        <begin position="30"/>
        <end position="530"/>
    </location>
</feature>
<feature type="domain" description="LysM" evidence="3">
    <location>
        <begin position="387"/>
        <end position="431"/>
    </location>
</feature>
<dbReference type="SUPFAM" id="SSF53955">
    <property type="entry name" value="Lysozyme-like"/>
    <property type="match status" value="1"/>
</dbReference>
<keyword evidence="2" id="KW-0732">Signal</keyword>
<dbReference type="PANTHER" id="PTHR33734:SF22">
    <property type="entry name" value="MEMBRANE-BOUND LYTIC MUREIN TRANSGLYCOSYLASE D"/>
    <property type="match status" value="1"/>
</dbReference>
<dbReference type="EMBL" id="FNAC01000016">
    <property type="protein sequence ID" value="SDD13894.1"/>
    <property type="molecule type" value="Genomic_DNA"/>
</dbReference>
<dbReference type="CDD" id="cd16894">
    <property type="entry name" value="MltD-like"/>
    <property type="match status" value="1"/>
</dbReference>
<sequence>MSPRITMRKKKILKLTFSLLFILPLLTQAQTPQVPAELEFADMIIRINPQARREIQLDVDALYRNPSYFKVKLDRVNLFMPYVERELKAVGVPLDLKYLVIQESGLIADAVSTSNAVGFWQFKQGTAEEVFLRVDNQIDERKNIVTSSRGAGLYLKKHNNSFDNWVCALVSYQMGLGGAKSYFGNRYNGQKVMDIDRNSHWYFKKFLAHKIAFENQLAILTSSRQRLVEVKVQGPTNLSTLAKRYQVSEDHLKEMNKWTSNGRIPAGNFSLFYIEEVSPDYQPAVIKSQPEPKPSPEKATTTLAAGPMDAFPKIEGNTQRATQPNQITINNLDGVQAAKTTSVEQFADQVGIKERKLRRLNDLDSDESIEAGKYYYTQKKKPKAAVETHVVQAGETLWSISQKYGIKLSSLKAKNRIRKDRDLKAGMVLNLQDHRKRGEDIPIVKINQTQRVAQAKPEASSPTPAKEVSTPKSATPSAQSSQLSHTVSPGETLYAISKKYGVTVDQIKNWNQIGSQNIISVGQKLTIFKP</sequence>
<dbReference type="SUPFAM" id="SSF54106">
    <property type="entry name" value="LysM domain"/>
    <property type="match status" value="2"/>
</dbReference>
<evidence type="ECO:0000313" key="4">
    <source>
        <dbReference type="EMBL" id="SDD13894.1"/>
    </source>
</evidence>
<keyword evidence="5" id="KW-1185">Reference proteome</keyword>
<name>A0A1G6SB69_9BACT</name>
<evidence type="ECO:0000256" key="1">
    <source>
        <dbReference type="SAM" id="MobiDB-lite"/>
    </source>
</evidence>
<dbReference type="RefSeq" id="WP_240507794.1">
    <property type="nucleotide sequence ID" value="NZ_MSSX01000016.1"/>
</dbReference>
<feature type="signal peptide" evidence="2">
    <location>
        <begin position="1"/>
        <end position="29"/>
    </location>
</feature>